<evidence type="ECO:0000313" key="3">
    <source>
        <dbReference type="Proteomes" id="UP000824120"/>
    </source>
</evidence>
<comment type="caution">
    <text evidence="2">The sequence shown here is derived from an EMBL/GenBank/DDBJ whole genome shotgun (WGS) entry which is preliminary data.</text>
</comment>
<feature type="region of interest" description="Disordered" evidence="1">
    <location>
        <begin position="43"/>
        <end position="81"/>
    </location>
</feature>
<dbReference type="Proteomes" id="UP000824120">
    <property type="component" value="Chromosome 11"/>
</dbReference>
<accession>A0A9J5WHE8</accession>
<keyword evidence="3" id="KW-1185">Reference proteome</keyword>
<name>A0A9J5WHE8_SOLCO</name>
<dbReference type="AlphaFoldDB" id="A0A9J5WHE8"/>
<evidence type="ECO:0000313" key="2">
    <source>
        <dbReference type="EMBL" id="KAG5575241.1"/>
    </source>
</evidence>
<evidence type="ECO:0000256" key="1">
    <source>
        <dbReference type="SAM" id="MobiDB-lite"/>
    </source>
</evidence>
<gene>
    <name evidence="2" type="ORF">H5410_055375</name>
</gene>
<feature type="compositionally biased region" description="Pro residues" evidence="1">
    <location>
        <begin position="44"/>
        <end position="79"/>
    </location>
</feature>
<dbReference type="PRINTS" id="PR01217">
    <property type="entry name" value="PRICHEXTENSN"/>
</dbReference>
<dbReference type="EMBL" id="JACXVP010000011">
    <property type="protein sequence ID" value="KAG5575241.1"/>
    <property type="molecule type" value="Genomic_DNA"/>
</dbReference>
<feature type="region of interest" description="Disordered" evidence="1">
    <location>
        <begin position="1"/>
        <end position="25"/>
    </location>
</feature>
<organism evidence="2 3">
    <name type="scientific">Solanum commersonii</name>
    <name type="common">Commerson's wild potato</name>
    <name type="synonym">Commerson's nightshade</name>
    <dbReference type="NCBI Taxonomy" id="4109"/>
    <lineage>
        <taxon>Eukaryota</taxon>
        <taxon>Viridiplantae</taxon>
        <taxon>Streptophyta</taxon>
        <taxon>Embryophyta</taxon>
        <taxon>Tracheophyta</taxon>
        <taxon>Spermatophyta</taxon>
        <taxon>Magnoliopsida</taxon>
        <taxon>eudicotyledons</taxon>
        <taxon>Gunneridae</taxon>
        <taxon>Pentapetalae</taxon>
        <taxon>asterids</taxon>
        <taxon>lamiids</taxon>
        <taxon>Solanales</taxon>
        <taxon>Solanaceae</taxon>
        <taxon>Solanoideae</taxon>
        <taxon>Solaneae</taxon>
        <taxon>Solanum</taxon>
    </lineage>
</organism>
<sequence>MHGSSNIMTNTSTTTTPSTPITPLPSPPLVEYFPKVSGVLISRPPAPPPIPPAPTPISPTLSAPPPIPPPPTAPPPPTPVSTTDKSLLIVIALVPKFDLGKLFIKGLCAPKCEKTVQFCYVET</sequence>
<proteinExistence type="predicted"/>
<reference evidence="2 3" key="1">
    <citation type="submission" date="2020-09" db="EMBL/GenBank/DDBJ databases">
        <title>De no assembly of potato wild relative species, Solanum commersonii.</title>
        <authorList>
            <person name="Cho K."/>
        </authorList>
    </citation>
    <scope>NUCLEOTIDE SEQUENCE [LARGE SCALE GENOMIC DNA]</scope>
    <source>
        <strain evidence="2">LZ3.2</strain>
        <tissue evidence="2">Leaf</tissue>
    </source>
</reference>
<feature type="compositionally biased region" description="Low complexity" evidence="1">
    <location>
        <begin position="1"/>
        <end position="19"/>
    </location>
</feature>
<protein>
    <submittedName>
        <fullName evidence="2">Uncharacterized protein</fullName>
    </submittedName>
</protein>